<reference evidence="1 2" key="1">
    <citation type="submission" date="2015-01" db="EMBL/GenBank/DDBJ databases">
        <title>Evolution of Trichinella species and genotypes.</title>
        <authorList>
            <person name="Korhonen P.K."/>
            <person name="Edoardo P."/>
            <person name="Giuseppe L.R."/>
            <person name="Gasser R.B."/>
        </authorList>
    </citation>
    <scope>NUCLEOTIDE SEQUENCE [LARGE SCALE GENOMIC DNA]</scope>
    <source>
        <strain evidence="1">ISS1029</strain>
    </source>
</reference>
<dbReference type="AlphaFoldDB" id="A0A0V1HK19"/>
<accession>A0A0V1HK19</accession>
<proteinExistence type="predicted"/>
<keyword evidence="2" id="KW-1185">Reference proteome</keyword>
<evidence type="ECO:0000313" key="1">
    <source>
        <dbReference type="EMBL" id="KRZ10785.1"/>
    </source>
</evidence>
<protein>
    <submittedName>
        <fullName evidence="1">Uncharacterized protein</fullName>
    </submittedName>
</protein>
<organism evidence="1 2">
    <name type="scientific">Trichinella zimbabwensis</name>
    <dbReference type="NCBI Taxonomy" id="268475"/>
    <lineage>
        <taxon>Eukaryota</taxon>
        <taxon>Metazoa</taxon>
        <taxon>Ecdysozoa</taxon>
        <taxon>Nematoda</taxon>
        <taxon>Enoplea</taxon>
        <taxon>Dorylaimia</taxon>
        <taxon>Trichinellida</taxon>
        <taxon>Trichinellidae</taxon>
        <taxon>Trichinella</taxon>
    </lineage>
</organism>
<comment type="caution">
    <text evidence="1">The sequence shown here is derived from an EMBL/GenBank/DDBJ whole genome shotgun (WGS) entry which is preliminary data.</text>
</comment>
<name>A0A0V1HK19_9BILA</name>
<dbReference type="Proteomes" id="UP000055024">
    <property type="component" value="Unassembled WGS sequence"/>
</dbReference>
<gene>
    <name evidence="1" type="ORF">T11_8849</name>
</gene>
<evidence type="ECO:0000313" key="2">
    <source>
        <dbReference type="Proteomes" id="UP000055024"/>
    </source>
</evidence>
<dbReference type="EMBL" id="JYDP01000056">
    <property type="protein sequence ID" value="KRZ10785.1"/>
    <property type="molecule type" value="Genomic_DNA"/>
</dbReference>
<sequence length="78" mass="9067">MIVDHHQHCQQKWSSWKYAKEAKPIQVVLVVVVEEEEKGIHVTMSMTRFYHLNCLVVLAKFLNTKQPNTVKASSLWSS</sequence>